<proteinExistence type="predicted"/>
<gene>
    <name evidence="1" type="ORF">QFZ49_005191</name>
</gene>
<reference evidence="1 2" key="1">
    <citation type="submission" date="2023-07" db="EMBL/GenBank/DDBJ databases">
        <title>Comparative genomics of wheat-associated soil bacteria to identify genetic determinants of phenazine resistance.</title>
        <authorList>
            <person name="Mouncey N."/>
        </authorList>
    </citation>
    <scope>NUCLEOTIDE SEQUENCE [LARGE SCALE GENOMIC DNA]</scope>
    <source>
        <strain evidence="1 2">W2I16</strain>
    </source>
</reference>
<sequence>MVRIAALELVDDCGIDHGDSLHGEAGQVPDATRCR</sequence>
<accession>A0ABU0RWD2</accession>
<comment type="caution">
    <text evidence="1">The sequence shown here is derived from an EMBL/GenBank/DDBJ whole genome shotgun (WGS) entry which is preliminary data.</text>
</comment>
<evidence type="ECO:0008006" key="3">
    <source>
        <dbReference type="Google" id="ProtNLM"/>
    </source>
</evidence>
<protein>
    <recommendedName>
        <fullName evidence="3">Transposase</fullName>
    </recommendedName>
</protein>
<keyword evidence="2" id="KW-1185">Reference proteome</keyword>
<name>A0ABU0RWD2_9ACTN</name>
<dbReference type="Proteomes" id="UP001223072">
    <property type="component" value="Unassembled WGS sequence"/>
</dbReference>
<organism evidence="1 2">
    <name type="scientific">Streptomyces turgidiscabies</name>
    <dbReference type="NCBI Taxonomy" id="85558"/>
    <lineage>
        <taxon>Bacteria</taxon>
        <taxon>Bacillati</taxon>
        <taxon>Actinomycetota</taxon>
        <taxon>Actinomycetes</taxon>
        <taxon>Kitasatosporales</taxon>
        <taxon>Streptomycetaceae</taxon>
        <taxon>Streptomyces</taxon>
    </lineage>
</organism>
<evidence type="ECO:0000313" key="2">
    <source>
        <dbReference type="Proteomes" id="UP001223072"/>
    </source>
</evidence>
<dbReference type="EMBL" id="JAUSZS010000006">
    <property type="protein sequence ID" value="MDQ0935220.1"/>
    <property type="molecule type" value="Genomic_DNA"/>
</dbReference>
<evidence type="ECO:0000313" key="1">
    <source>
        <dbReference type="EMBL" id="MDQ0935220.1"/>
    </source>
</evidence>